<reference evidence="2" key="1">
    <citation type="journal article" date="2003" name="Science">
        <title>In-depth view of structure, activity, and evolution of rice chromosome 10.</title>
        <authorList>
            <consortium name="Rice Chromosome 10 Sequencing Consortium"/>
        </authorList>
    </citation>
    <scope>NUCLEOTIDE SEQUENCE [LARGE SCALE GENOMIC DNA]</scope>
</reference>
<evidence type="ECO:0008006" key="3">
    <source>
        <dbReference type="Google" id="ProtNLM"/>
    </source>
</evidence>
<feature type="compositionally biased region" description="Basic residues" evidence="1">
    <location>
        <begin position="16"/>
        <end position="26"/>
    </location>
</feature>
<reference evidence="2" key="3">
    <citation type="submission" date="2006-07" db="EMBL/GenBank/DDBJ databases">
        <authorList>
            <person name="Buell R."/>
        </authorList>
    </citation>
    <scope>NUCLEOTIDE SEQUENCE</scope>
</reference>
<proteinExistence type="predicted"/>
<protein>
    <recommendedName>
        <fullName evidence="3">Pr1-like protein</fullName>
    </recommendedName>
</protein>
<reference evidence="2" key="2">
    <citation type="submission" date="2003-05" db="EMBL/GenBank/DDBJ databases">
        <authorList>
            <person name="Buell C.R."/>
            <person name="Wing R.A."/>
            <person name="McCombie W.R."/>
            <person name="Messing J."/>
            <person name="Yuan Q."/>
            <person name="Ouyang S."/>
        </authorList>
    </citation>
    <scope>NUCLEOTIDE SEQUENCE</scope>
</reference>
<dbReference type="AlphaFoldDB" id="Q33A62"/>
<dbReference type="EMBL" id="DP000086">
    <property type="protein sequence ID" value="ABB47064.1"/>
    <property type="molecule type" value="Genomic_DNA"/>
</dbReference>
<accession>Q33A62</accession>
<organism evidence="2">
    <name type="scientific">Oryza sativa subsp. japonica</name>
    <name type="common">Rice</name>
    <dbReference type="NCBI Taxonomy" id="39947"/>
    <lineage>
        <taxon>Eukaryota</taxon>
        <taxon>Viridiplantae</taxon>
        <taxon>Streptophyta</taxon>
        <taxon>Embryophyta</taxon>
        <taxon>Tracheophyta</taxon>
        <taxon>Spermatophyta</taxon>
        <taxon>Magnoliopsida</taxon>
        <taxon>Liliopsida</taxon>
        <taxon>Poales</taxon>
        <taxon>Poaceae</taxon>
        <taxon>BOP clade</taxon>
        <taxon>Oryzoideae</taxon>
        <taxon>Oryzeae</taxon>
        <taxon>Oryzinae</taxon>
        <taxon>Oryza</taxon>
        <taxon>Oryza sativa</taxon>
    </lineage>
</organism>
<feature type="compositionally biased region" description="Basic and acidic residues" evidence="1">
    <location>
        <begin position="109"/>
        <end position="126"/>
    </location>
</feature>
<evidence type="ECO:0000313" key="2">
    <source>
        <dbReference type="EMBL" id="ABB47064.1"/>
    </source>
</evidence>
<evidence type="ECO:0000256" key="1">
    <source>
        <dbReference type="SAM" id="MobiDB-lite"/>
    </source>
</evidence>
<name>Q33A62_ORYSJ</name>
<feature type="region of interest" description="Disordered" evidence="1">
    <location>
        <begin position="1"/>
        <end position="126"/>
    </location>
</feature>
<feature type="compositionally biased region" description="Low complexity" evidence="1">
    <location>
        <begin position="98"/>
        <end position="108"/>
    </location>
</feature>
<gene>
    <name evidence="2" type="ordered locus">LOC_Os10g15050</name>
</gene>
<sequence>MLVKVVVQRGGEPTRRKERPARRRRRSGEIRATPWPGRERGRHCDVNGGDGDVGRRTGDAAEAAGGGEVVATPLDAGEDASPVISPRNGGEAGKEEAAATPGEVAARPEGARARREVRLEVAGKEE</sequence>